<sequence length="322" mass="36079">MRRGALLDLIFTNEEGLVEGVKVKGSLGCSDHEMLTSSKTRRSCTISIKWKTRENMDLLLNGAGDSVTQDMEKAERGKGWSKEGIPLVEEDQVREHLSKLDIHKSMGPDGIHPRVLRSWQIPLEVPDDWRNANVTPIFKKVRKEDAGNYRPVSLTSVPRKVMEQLILEAISRHMKDKVIRSGEHDFTKGKLCLTNLITFYNEMTGLVDEGKADDTSLRPLTLKAVEIWAGLTVRWIENWLNGQAPRLVMSCTKSSWRPITTCVPQGSILGPVPFNIFVRDLDDGEECTLSKVADDTKLGGAADRLEGCAAIQRDLNRLEKMG</sequence>
<dbReference type="InterPro" id="IPR000477">
    <property type="entry name" value="RT_dom"/>
</dbReference>
<organism evidence="2 3">
    <name type="scientific">Mycteria americana</name>
    <name type="common">Wood stork</name>
    <dbReference type="NCBI Taxonomy" id="33587"/>
    <lineage>
        <taxon>Eukaryota</taxon>
        <taxon>Metazoa</taxon>
        <taxon>Chordata</taxon>
        <taxon>Craniata</taxon>
        <taxon>Vertebrata</taxon>
        <taxon>Euteleostomi</taxon>
        <taxon>Archelosauria</taxon>
        <taxon>Archosauria</taxon>
        <taxon>Dinosauria</taxon>
        <taxon>Saurischia</taxon>
        <taxon>Theropoda</taxon>
        <taxon>Coelurosauria</taxon>
        <taxon>Aves</taxon>
        <taxon>Neognathae</taxon>
        <taxon>Neoaves</taxon>
        <taxon>Aequornithes</taxon>
        <taxon>Ciconiiformes</taxon>
        <taxon>Ciconiidae</taxon>
        <taxon>Mycteria</taxon>
    </lineage>
</organism>
<protein>
    <recommendedName>
        <fullName evidence="1">Reverse transcriptase domain-containing protein</fullName>
    </recommendedName>
</protein>
<dbReference type="Proteomes" id="UP001333110">
    <property type="component" value="Unassembled WGS sequence"/>
</dbReference>
<dbReference type="Pfam" id="PF00078">
    <property type="entry name" value="RVT_1"/>
    <property type="match status" value="1"/>
</dbReference>
<feature type="domain" description="Reverse transcriptase" evidence="1">
    <location>
        <begin position="141"/>
        <end position="295"/>
    </location>
</feature>
<dbReference type="AlphaFoldDB" id="A0AAN7SGI2"/>
<dbReference type="PANTHER" id="PTHR33332">
    <property type="entry name" value="REVERSE TRANSCRIPTASE DOMAIN-CONTAINING PROTEIN"/>
    <property type="match status" value="1"/>
</dbReference>
<gene>
    <name evidence="2" type="ORF">QYF61_018169</name>
</gene>
<evidence type="ECO:0000259" key="1">
    <source>
        <dbReference type="Pfam" id="PF00078"/>
    </source>
</evidence>
<accession>A0AAN7SGI2</accession>
<dbReference type="EMBL" id="JAUNZN010000002">
    <property type="protein sequence ID" value="KAK4827448.1"/>
    <property type="molecule type" value="Genomic_DNA"/>
</dbReference>
<comment type="caution">
    <text evidence="2">The sequence shown here is derived from an EMBL/GenBank/DDBJ whole genome shotgun (WGS) entry which is preliminary data.</text>
</comment>
<keyword evidence="3" id="KW-1185">Reference proteome</keyword>
<name>A0AAN7SGI2_MYCAM</name>
<evidence type="ECO:0000313" key="2">
    <source>
        <dbReference type="EMBL" id="KAK4827448.1"/>
    </source>
</evidence>
<evidence type="ECO:0000313" key="3">
    <source>
        <dbReference type="Proteomes" id="UP001333110"/>
    </source>
</evidence>
<proteinExistence type="predicted"/>
<reference evidence="2 3" key="1">
    <citation type="journal article" date="2023" name="J. Hered.">
        <title>Chromosome-level genome of the wood stork (Mycteria americana) provides insight into avian chromosome evolution.</title>
        <authorList>
            <person name="Flamio R. Jr."/>
            <person name="Ramstad K.M."/>
        </authorList>
    </citation>
    <scope>NUCLEOTIDE SEQUENCE [LARGE SCALE GENOMIC DNA]</scope>
    <source>
        <strain evidence="2">JAX WOST 10</strain>
    </source>
</reference>